<dbReference type="GO" id="GO:0032259">
    <property type="term" value="P:methylation"/>
    <property type="evidence" value="ECO:0007669"/>
    <property type="project" value="UniProtKB-KW"/>
</dbReference>
<dbReference type="InterPro" id="IPR029063">
    <property type="entry name" value="SAM-dependent_MTases_sf"/>
</dbReference>
<keyword evidence="2" id="KW-0808">Transferase</keyword>
<sequence length="260" mass="30271">MERDGDIRKWIKGNYNSENLIIRYMVRSLYFIKKSAYTVKKIITDKEFRAVFGMTVFKGGKVHQTTPLTCMDRYPVIFSACRDYFKGVNNIKILSYGCSTGEEVLTLRKYFKDANIIGAEINKNSLQICRNLKVDNKIKFIDSNEKDIRKCGKYDLIFCMAVLQRTPDTITRQGVKSLKKIYPFEKFENQVIELDSYLKKGGLMVIHFSQYSFMDVNISSKYKALGNYNQDDYASVIFDRNSNLIEKPISRNSIFIKLED</sequence>
<dbReference type="OrthoDB" id="9757640at2"/>
<evidence type="ECO:0000313" key="3">
    <source>
        <dbReference type="Proteomes" id="UP000095558"/>
    </source>
</evidence>
<evidence type="ECO:0000313" key="2">
    <source>
        <dbReference type="EMBL" id="CUO57318.1"/>
    </source>
</evidence>
<keyword evidence="2" id="KW-0489">Methyltransferase</keyword>
<dbReference type="GeneID" id="83012968"/>
<dbReference type="Proteomes" id="UP000095558">
    <property type="component" value="Unassembled WGS sequence"/>
</dbReference>
<organism evidence="2 3">
    <name type="scientific">Clostridium disporicum</name>
    <dbReference type="NCBI Taxonomy" id="84024"/>
    <lineage>
        <taxon>Bacteria</taxon>
        <taxon>Bacillati</taxon>
        <taxon>Bacillota</taxon>
        <taxon>Clostridia</taxon>
        <taxon>Eubacteriales</taxon>
        <taxon>Clostridiaceae</taxon>
        <taxon>Clostridium</taxon>
    </lineage>
</organism>
<proteinExistence type="predicted"/>
<gene>
    <name evidence="2" type="ORF">ERS852470_02736</name>
</gene>
<evidence type="ECO:0000259" key="1">
    <source>
        <dbReference type="Pfam" id="PF13847"/>
    </source>
</evidence>
<reference evidence="2 3" key="1">
    <citation type="submission" date="2015-09" db="EMBL/GenBank/DDBJ databases">
        <authorList>
            <consortium name="Pathogen Informatics"/>
        </authorList>
    </citation>
    <scope>NUCLEOTIDE SEQUENCE [LARGE SCALE GENOMIC DNA]</scope>
    <source>
        <strain evidence="2 3">2789STDY5834855</strain>
    </source>
</reference>
<dbReference type="GO" id="GO:0008168">
    <property type="term" value="F:methyltransferase activity"/>
    <property type="evidence" value="ECO:0007669"/>
    <property type="project" value="UniProtKB-KW"/>
</dbReference>
<accession>A0A174G8A6</accession>
<name>A0A174G8A6_9CLOT</name>
<dbReference type="Gene3D" id="3.40.50.150">
    <property type="entry name" value="Vaccinia Virus protein VP39"/>
    <property type="match status" value="1"/>
</dbReference>
<dbReference type="InterPro" id="IPR025714">
    <property type="entry name" value="Methyltranfer_dom"/>
</dbReference>
<dbReference type="RefSeq" id="WP_042401372.1">
    <property type="nucleotide sequence ID" value="NZ_CYZV01000031.1"/>
</dbReference>
<dbReference type="Pfam" id="PF13847">
    <property type="entry name" value="Methyltransf_31"/>
    <property type="match status" value="1"/>
</dbReference>
<dbReference type="AlphaFoldDB" id="A0A174G8A6"/>
<dbReference type="EMBL" id="CYZV01000031">
    <property type="protein sequence ID" value="CUO57318.1"/>
    <property type="molecule type" value="Genomic_DNA"/>
</dbReference>
<feature type="domain" description="Methyltransferase" evidence="1">
    <location>
        <begin position="90"/>
        <end position="207"/>
    </location>
</feature>
<dbReference type="SUPFAM" id="SSF53335">
    <property type="entry name" value="S-adenosyl-L-methionine-dependent methyltransferases"/>
    <property type="match status" value="1"/>
</dbReference>
<protein>
    <submittedName>
        <fullName evidence="2">Methyltransferase domain</fullName>
    </submittedName>
</protein>